<sequence length="84" mass="9334">MAVALSFSTGYHGVLNMMKNHGSTRGPIPSADRTTHRTGRTSTSFAPSDDRGSARERFRTCTSHVRPPGTRAVELRLEQHRQLK</sequence>
<dbReference type="EMBL" id="MTYJ01000839">
    <property type="protein sequence ID" value="OWA55479.1"/>
    <property type="molecule type" value="Genomic_DNA"/>
</dbReference>
<evidence type="ECO:0000313" key="2">
    <source>
        <dbReference type="EMBL" id="OWA55479.1"/>
    </source>
</evidence>
<feature type="region of interest" description="Disordered" evidence="1">
    <location>
        <begin position="18"/>
        <end position="56"/>
    </location>
</feature>
<gene>
    <name evidence="2" type="ORF">BV898_19866</name>
</gene>
<evidence type="ECO:0000313" key="3">
    <source>
        <dbReference type="Proteomes" id="UP000192578"/>
    </source>
</evidence>
<comment type="caution">
    <text evidence="2">The sequence shown here is derived from an EMBL/GenBank/DDBJ whole genome shotgun (WGS) entry which is preliminary data.</text>
</comment>
<name>A0A9X6NSW0_HYPEX</name>
<reference evidence="3" key="1">
    <citation type="submission" date="2017-01" db="EMBL/GenBank/DDBJ databases">
        <title>Comparative genomics of anhydrobiosis in the tardigrade Hypsibius dujardini.</title>
        <authorList>
            <person name="Yoshida Y."/>
            <person name="Koutsovoulos G."/>
            <person name="Laetsch D."/>
            <person name="Stevens L."/>
            <person name="Kumar S."/>
            <person name="Horikawa D."/>
            <person name="Ishino K."/>
            <person name="Komine S."/>
            <person name="Tomita M."/>
            <person name="Blaxter M."/>
            <person name="Arakawa K."/>
        </authorList>
    </citation>
    <scope>NUCLEOTIDE SEQUENCE [LARGE SCALE GENOMIC DNA]</scope>
    <source>
        <strain evidence="3">Z151</strain>
    </source>
</reference>
<protein>
    <submittedName>
        <fullName evidence="2">Uncharacterized protein</fullName>
    </submittedName>
</protein>
<dbReference type="AlphaFoldDB" id="A0A9X6NSW0"/>
<dbReference type="Proteomes" id="UP000192578">
    <property type="component" value="Unassembled WGS sequence"/>
</dbReference>
<proteinExistence type="predicted"/>
<accession>A0A9X6NSW0</accession>
<keyword evidence="3" id="KW-1185">Reference proteome</keyword>
<evidence type="ECO:0000256" key="1">
    <source>
        <dbReference type="SAM" id="MobiDB-lite"/>
    </source>
</evidence>
<organism evidence="2 3">
    <name type="scientific">Hypsibius exemplaris</name>
    <name type="common">Freshwater tardigrade</name>
    <dbReference type="NCBI Taxonomy" id="2072580"/>
    <lineage>
        <taxon>Eukaryota</taxon>
        <taxon>Metazoa</taxon>
        <taxon>Ecdysozoa</taxon>
        <taxon>Tardigrada</taxon>
        <taxon>Eutardigrada</taxon>
        <taxon>Parachela</taxon>
        <taxon>Hypsibioidea</taxon>
        <taxon>Hypsibiidae</taxon>
        <taxon>Hypsibius</taxon>
    </lineage>
</organism>